<evidence type="ECO:0000256" key="1">
    <source>
        <dbReference type="SAM" id="Phobius"/>
    </source>
</evidence>
<keyword evidence="1" id="KW-0812">Transmembrane</keyword>
<evidence type="ECO:0000313" key="3">
    <source>
        <dbReference type="Proteomes" id="UP000318138"/>
    </source>
</evidence>
<keyword evidence="3" id="KW-1185">Reference proteome</keyword>
<evidence type="ECO:0000313" key="2">
    <source>
        <dbReference type="EMBL" id="QDK92272.1"/>
    </source>
</evidence>
<keyword evidence="1" id="KW-0472">Membrane</keyword>
<dbReference type="AlphaFoldDB" id="A0A856M6S0"/>
<name>A0A856M6S0_9BACI</name>
<feature type="transmembrane region" description="Helical" evidence="1">
    <location>
        <begin position="29"/>
        <end position="51"/>
    </location>
</feature>
<accession>A0A856M6S0</accession>
<gene>
    <name evidence="2" type="ORF">FLK61_00205</name>
</gene>
<geneLocation type="plasmid" evidence="2 3">
    <name>unnamed1</name>
</geneLocation>
<dbReference type="Proteomes" id="UP000318138">
    <property type="component" value="Plasmid unnamed1"/>
</dbReference>
<keyword evidence="2" id="KW-0614">Plasmid</keyword>
<organism evidence="2 3">
    <name type="scientific">Paenalkalicoccus suaedae</name>
    <dbReference type="NCBI Taxonomy" id="2592382"/>
    <lineage>
        <taxon>Bacteria</taxon>
        <taxon>Bacillati</taxon>
        <taxon>Bacillota</taxon>
        <taxon>Bacilli</taxon>
        <taxon>Bacillales</taxon>
        <taxon>Bacillaceae</taxon>
        <taxon>Paenalkalicoccus</taxon>
    </lineage>
</organism>
<dbReference type="EMBL" id="CP041370">
    <property type="protein sequence ID" value="QDK92272.1"/>
    <property type="molecule type" value="Genomic_DNA"/>
</dbReference>
<protein>
    <submittedName>
        <fullName evidence="2">Uncharacterized protein</fullName>
    </submittedName>
</protein>
<sequence length="79" mass="8784">MMSKKIKYMFAIALVITLMVLFRHILFLLLVKMVFGALLIFVGIVGVYALFRLFAGLISVALVVAGMFLIFKIVQLACA</sequence>
<keyword evidence="1" id="KW-1133">Transmembrane helix</keyword>
<feature type="transmembrane region" description="Helical" evidence="1">
    <location>
        <begin position="57"/>
        <end position="78"/>
    </location>
</feature>
<proteinExistence type="predicted"/>
<dbReference type="RefSeq" id="WP_013603235.1">
    <property type="nucleotide sequence ID" value="NZ_CP041370.1"/>
</dbReference>
<reference evidence="2 3" key="1">
    <citation type="submission" date="2019-07" db="EMBL/GenBank/DDBJ databases">
        <title>Bacillus alkalisoli sp. nov. isolated from saline soil.</title>
        <authorList>
            <person name="Sun J.-Q."/>
            <person name="Xu L."/>
        </authorList>
    </citation>
    <scope>NUCLEOTIDE SEQUENCE [LARGE SCALE GENOMIC DNA]</scope>
    <source>
        <strain evidence="2 3">M4U3P1</strain>
        <plasmid evidence="2 3">unnamed1</plasmid>
    </source>
</reference>
<dbReference type="KEGG" id="psua:FLK61_00205"/>